<feature type="compositionally biased region" description="Basic and acidic residues" evidence="1">
    <location>
        <begin position="45"/>
        <end position="55"/>
    </location>
</feature>
<feature type="region of interest" description="Disordered" evidence="1">
    <location>
        <begin position="119"/>
        <end position="145"/>
    </location>
</feature>
<evidence type="ECO:0000256" key="1">
    <source>
        <dbReference type="SAM" id="MobiDB-lite"/>
    </source>
</evidence>
<feature type="compositionally biased region" description="Low complexity" evidence="1">
    <location>
        <begin position="134"/>
        <end position="145"/>
    </location>
</feature>
<evidence type="ECO:0000313" key="5">
    <source>
        <dbReference type="Proteomes" id="UP000494256"/>
    </source>
</evidence>
<keyword evidence="4" id="KW-1185">Reference proteome</keyword>
<evidence type="ECO:0000313" key="2">
    <source>
        <dbReference type="EMBL" id="CAB3234529.1"/>
    </source>
</evidence>
<dbReference type="Proteomes" id="UP000494106">
    <property type="component" value="Unassembled WGS sequence"/>
</dbReference>
<feature type="compositionally biased region" description="Basic residues" evidence="1">
    <location>
        <begin position="83"/>
        <end position="92"/>
    </location>
</feature>
<sequence length="145" mass="15708">MIPGGKIRTPDRWAPRRGFWPLPDSGFPWARAPAGPGGGRTTTTIERRRDGDGSRSRSVALPTTGTRLARRGAPRHAAPAPARTRHPHGPRCRRIDSFTPYTIIHTACTTVARNSVLAPPRERAARARAPPPYTRTAAIPAPSAE</sequence>
<feature type="region of interest" description="Disordered" evidence="1">
    <location>
        <begin position="24"/>
        <end position="93"/>
    </location>
</feature>
<dbReference type="OrthoDB" id="10528654at2759"/>
<evidence type="ECO:0000313" key="4">
    <source>
        <dbReference type="Proteomes" id="UP000494106"/>
    </source>
</evidence>
<dbReference type="AlphaFoldDB" id="A0A8S0ZNX4"/>
<dbReference type="Proteomes" id="UP000494256">
    <property type="component" value="Unassembled WGS sequence"/>
</dbReference>
<dbReference type="EMBL" id="CADEBC010000483">
    <property type="protein sequence ID" value="CAB3234529.1"/>
    <property type="molecule type" value="Genomic_DNA"/>
</dbReference>
<dbReference type="EMBL" id="CADEBD010000312">
    <property type="protein sequence ID" value="CAB3241993.1"/>
    <property type="molecule type" value="Genomic_DNA"/>
</dbReference>
<organism evidence="2 4">
    <name type="scientific">Arctia plantaginis</name>
    <name type="common">Wood tiger moth</name>
    <name type="synonym">Phalaena plantaginis</name>
    <dbReference type="NCBI Taxonomy" id="874455"/>
    <lineage>
        <taxon>Eukaryota</taxon>
        <taxon>Metazoa</taxon>
        <taxon>Ecdysozoa</taxon>
        <taxon>Arthropoda</taxon>
        <taxon>Hexapoda</taxon>
        <taxon>Insecta</taxon>
        <taxon>Pterygota</taxon>
        <taxon>Neoptera</taxon>
        <taxon>Endopterygota</taxon>
        <taxon>Lepidoptera</taxon>
        <taxon>Glossata</taxon>
        <taxon>Ditrysia</taxon>
        <taxon>Noctuoidea</taxon>
        <taxon>Erebidae</taxon>
        <taxon>Arctiinae</taxon>
        <taxon>Arctia</taxon>
    </lineage>
</organism>
<accession>A0A8S0ZNX4</accession>
<name>A0A8S0ZNX4_ARCPL</name>
<protein>
    <submittedName>
        <fullName evidence="2">Uncharacterized protein</fullName>
    </submittedName>
</protein>
<gene>
    <name evidence="2" type="ORF">APLA_LOCUS5607</name>
    <name evidence="3" type="ORF">APLA_LOCUS9707</name>
</gene>
<reference evidence="4 5" key="1">
    <citation type="submission" date="2020-04" db="EMBL/GenBank/DDBJ databases">
        <authorList>
            <person name="Wallbank WR R."/>
            <person name="Pardo Diaz C."/>
            <person name="Kozak K."/>
            <person name="Martin S."/>
            <person name="Jiggins C."/>
            <person name="Moest M."/>
            <person name="Warren A I."/>
            <person name="Byers J.R.P. K."/>
            <person name="Montejo-Kovacevich G."/>
            <person name="Yen C E."/>
        </authorList>
    </citation>
    <scope>NUCLEOTIDE SEQUENCE [LARGE SCALE GENOMIC DNA]</scope>
</reference>
<comment type="caution">
    <text evidence="2">The sequence shown here is derived from an EMBL/GenBank/DDBJ whole genome shotgun (WGS) entry which is preliminary data.</text>
</comment>
<proteinExistence type="predicted"/>
<evidence type="ECO:0000313" key="3">
    <source>
        <dbReference type="EMBL" id="CAB3241993.1"/>
    </source>
</evidence>